<dbReference type="PANTHER" id="PTHR30069">
    <property type="entry name" value="TONB-DEPENDENT OUTER MEMBRANE RECEPTOR"/>
    <property type="match status" value="1"/>
</dbReference>
<evidence type="ECO:0000256" key="5">
    <source>
        <dbReference type="ARBA" id="ARBA00022729"/>
    </source>
</evidence>
<keyword evidence="14" id="KW-0675">Receptor</keyword>
<dbReference type="InterPro" id="IPR036942">
    <property type="entry name" value="Beta-barrel_TonB_sf"/>
</dbReference>
<evidence type="ECO:0000256" key="10">
    <source>
        <dbReference type="PROSITE-ProRule" id="PRU01360"/>
    </source>
</evidence>
<gene>
    <name evidence="14" type="ORF">GCM10022276_03700</name>
</gene>
<dbReference type="InterPro" id="IPR039426">
    <property type="entry name" value="TonB-dep_rcpt-like"/>
</dbReference>
<keyword evidence="8 10" id="KW-0472">Membrane</keyword>
<evidence type="ECO:0000259" key="12">
    <source>
        <dbReference type="Pfam" id="PF00593"/>
    </source>
</evidence>
<evidence type="ECO:0000256" key="3">
    <source>
        <dbReference type="ARBA" id="ARBA00022452"/>
    </source>
</evidence>
<comment type="similarity">
    <text evidence="10 11">Belongs to the TonB-dependent receptor family.</text>
</comment>
<evidence type="ECO:0000256" key="1">
    <source>
        <dbReference type="ARBA" id="ARBA00004571"/>
    </source>
</evidence>
<keyword evidence="3 10" id="KW-1134">Transmembrane beta strand</keyword>
<dbReference type="EMBL" id="BAABBM010000001">
    <property type="protein sequence ID" value="GAA3887864.1"/>
    <property type="molecule type" value="Genomic_DNA"/>
</dbReference>
<dbReference type="InterPro" id="IPR037066">
    <property type="entry name" value="Plug_dom_sf"/>
</dbReference>
<evidence type="ECO:0000256" key="4">
    <source>
        <dbReference type="ARBA" id="ARBA00022692"/>
    </source>
</evidence>
<keyword evidence="15" id="KW-1185">Reference proteome</keyword>
<sequence>MPATIFDTDQIVITASRAPESEAQAPASVTIIDSKRIERLGEPLVPALLRLVPSTSVSTSGPLGSLTDVRIRGAEANHTLLFIDGIRANDPASGDIPRFDLLNADIASRIEVIRGPQSALWGSDAIGGVVAVNGVDDPSGHTGSLEAGSFGFQRTSAAGATSSDRGSIAVATGWQNATGIDSFNGHGDKDGYQNLSGRIRANWKVAPKVEIGAAAFAVAAKSQFDGFNPNPPFEHADTLDNSRNRLAAARLWIQLGDNGSAWSGYLSGSLLGSSNRNFLASDQLNGTRGSRRAVDGQVARTFQTGPVKHRLIVAAEAERETFNAHDTVYGGFTNQDRSREHDALTVEWRGQAKRFTGDVAVRRDLFNRFKDATSLRASLLAELGGGFAVAGSYAEGIAQPTFFDLYGFFPGSFVGNPSLKPESSRGFELSIRHRRGSFDASLTGYKQRLRDEIVDTFDSATFLSGTLNRDGISHRSGVEAGLGWQLGNRLRLSANYAYLHASQPSDSGIGQVTELRRPKHSGSVALDGVSGKLTYGASIAYVGNHLDRRDVFPFDVVRLDSYWQAGARVAFSITPQIEIFARAANAFNARYQDVSGYRTEGRSIYGGIRLSPR</sequence>
<keyword evidence="5" id="KW-0732">Signal</keyword>
<dbReference type="Pfam" id="PF00593">
    <property type="entry name" value="TonB_dep_Rec_b-barrel"/>
    <property type="match status" value="1"/>
</dbReference>
<evidence type="ECO:0000256" key="6">
    <source>
        <dbReference type="ARBA" id="ARBA00023065"/>
    </source>
</evidence>
<evidence type="ECO:0000313" key="14">
    <source>
        <dbReference type="EMBL" id="GAA3887864.1"/>
    </source>
</evidence>
<dbReference type="PROSITE" id="PS52016">
    <property type="entry name" value="TONB_DEPENDENT_REC_3"/>
    <property type="match status" value="1"/>
</dbReference>
<protein>
    <submittedName>
        <fullName evidence="14">TonB-dependent receptor</fullName>
    </submittedName>
</protein>
<dbReference type="InterPro" id="IPR012910">
    <property type="entry name" value="Plug_dom"/>
</dbReference>
<comment type="caution">
    <text evidence="14">The sequence shown here is derived from an EMBL/GenBank/DDBJ whole genome shotgun (WGS) entry which is preliminary data.</text>
</comment>
<keyword evidence="2 10" id="KW-0813">Transport</keyword>
<accession>A0ABP7KV15</accession>
<dbReference type="Gene3D" id="2.40.170.20">
    <property type="entry name" value="TonB-dependent receptor, beta-barrel domain"/>
    <property type="match status" value="1"/>
</dbReference>
<evidence type="ECO:0000256" key="8">
    <source>
        <dbReference type="ARBA" id="ARBA00023136"/>
    </source>
</evidence>
<dbReference type="RefSeq" id="WP_344697993.1">
    <property type="nucleotide sequence ID" value="NZ_BAABBM010000001.1"/>
</dbReference>
<dbReference type="Proteomes" id="UP001500827">
    <property type="component" value="Unassembled WGS sequence"/>
</dbReference>
<keyword evidence="7 11" id="KW-0798">TonB box</keyword>
<dbReference type="Gene3D" id="2.170.130.10">
    <property type="entry name" value="TonB-dependent receptor, plug domain"/>
    <property type="match status" value="1"/>
</dbReference>
<reference evidence="15" key="1">
    <citation type="journal article" date="2019" name="Int. J. Syst. Evol. Microbiol.">
        <title>The Global Catalogue of Microorganisms (GCM) 10K type strain sequencing project: providing services to taxonomists for standard genome sequencing and annotation.</title>
        <authorList>
            <consortium name="The Broad Institute Genomics Platform"/>
            <consortium name="The Broad Institute Genome Sequencing Center for Infectious Disease"/>
            <person name="Wu L."/>
            <person name="Ma J."/>
        </authorList>
    </citation>
    <scope>NUCLEOTIDE SEQUENCE [LARGE SCALE GENOMIC DNA]</scope>
    <source>
        <strain evidence="15">JCM 17543</strain>
    </source>
</reference>
<feature type="domain" description="TonB-dependent receptor-like beta-barrel" evidence="12">
    <location>
        <begin position="180"/>
        <end position="585"/>
    </location>
</feature>
<evidence type="ECO:0000256" key="7">
    <source>
        <dbReference type="ARBA" id="ARBA00023077"/>
    </source>
</evidence>
<comment type="subcellular location">
    <subcellularLocation>
        <location evidence="1 10">Cell outer membrane</location>
        <topology evidence="1 10">Multi-pass membrane protein</topology>
    </subcellularLocation>
</comment>
<evidence type="ECO:0000256" key="9">
    <source>
        <dbReference type="ARBA" id="ARBA00023237"/>
    </source>
</evidence>
<dbReference type="Pfam" id="PF07715">
    <property type="entry name" value="Plug"/>
    <property type="match status" value="1"/>
</dbReference>
<keyword evidence="9 10" id="KW-0998">Cell outer membrane</keyword>
<evidence type="ECO:0000313" key="15">
    <source>
        <dbReference type="Proteomes" id="UP001500827"/>
    </source>
</evidence>
<dbReference type="PANTHER" id="PTHR30069:SF53">
    <property type="entry name" value="COLICIN I RECEPTOR-RELATED"/>
    <property type="match status" value="1"/>
</dbReference>
<dbReference type="SUPFAM" id="SSF56935">
    <property type="entry name" value="Porins"/>
    <property type="match status" value="1"/>
</dbReference>
<keyword evidence="4 10" id="KW-0812">Transmembrane</keyword>
<name>A0ABP7KV15_9SPHN</name>
<organism evidence="14 15">
    <name type="scientific">Sphingomonas limnosediminicola</name>
    <dbReference type="NCBI Taxonomy" id="940133"/>
    <lineage>
        <taxon>Bacteria</taxon>
        <taxon>Pseudomonadati</taxon>
        <taxon>Pseudomonadota</taxon>
        <taxon>Alphaproteobacteria</taxon>
        <taxon>Sphingomonadales</taxon>
        <taxon>Sphingomonadaceae</taxon>
        <taxon>Sphingomonas</taxon>
    </lineage>
</organism>
<evidence type="ECO:0000256" key="2">
    <source>
        <dbReference type="ARBA" id="ARBA00022448"/>
    </source>
</evidence>
<keyword evidence="6" id="KW-0406">Ion transport</keyword>
<evidence type="ECO:0000256" key="11">
    <source>
        <dbReference type="RuleBase" id="RU003357"/>
    </source>
</evidence>
<evidence type="ECO:0000259" key="13">
    <source>
        <dbReference type="Pfam" id="PF07715"/>
    </source>
</evidence>
<dbReference type="InterPro" id="IPR000531">
    <property type="entry name" value="Beta-barrel_TonB"/>
</dbReference>
<feature type="domain" description="TonB-dependent receptor plug" evidence="13">
    <location>
        <begin position="23"/>
        <end position="129"/>
    </location>
</feature>
<proteinExistence type="inferred from homology"/>